<evidence type="ECO:0000313" key="3">
    <source>
        <dbReference type="Proteomes" id="UP000222564"/>
    </source>
</evidence>
<keyword evidence="1" id="KW-0472">Membrane</keyword>
<reference evidence="2 3" key="1">
    <citation type="submission" date="2013-09" db="EMBL/GenBank/DDBJ databases">
        <title>Biodegradation of hydrocarbons in the deep terrestrial subsurface : characterization of a microbial consortium composed of two Desulfotomaculum species originating from a deep geological formation.</title>
        <authorList>
            <person name="Aullo T."/>
            <person name="Berlendis S."/>
            <person name="Lascourreges J.-F."/>
            <person name="Dessort D."/>
            <person name="Saint-Laurent S."/>
            <person name="Schraauwers B."/>
            <person name="Mas J."/>
            <person name="Magot M."/>
            <person name="Ranchou-Peyruse A."/>
        </authorList>
    </citation>
    <scope>NUCLEOTIDE SEQUENCE [LARGE SCALE GENOMIC DNA]</scope>
    <source>
        <strain evidence="2 3">Bs107</strain>
    </source>
</reference>
<organism evidence="2 3">
    <name type="scientific">Desulforamulus profundi</name>
    <dbReference type="NCBI Taxonomy" id="1383067"/>
    <lineage>
        <taxon>Bacteria</taxon>
        <taxon>Bacillati</taxon>
        <taxon>Bacillota</taxon>
        <taxon>Clostridia</taxon>
        <taxon>Eubacteriales</taxon>
        <taxon>Peptococcaceae</taxon>
        <taxon>Desulforamulus</taxon>
    </lineage>
</organism>
<dbReference type="AlphaFoldDB" id="A0A2C6LMW9"/>
<evidence type="ECO:0000256" key="1">
    <source>
        <dbReference type="SAM" id="Phobius"/>
    </source>
</evidence>
<comment type="caution">
    <text evidence="2">The sequence shown here is derived from an EMBL/GenBank/DDBJ whole genome shotgun (WGS) entry which is preliminary data.</text>
</comment>
<keyword evidence="3" id="KW-1185">Reference proteome</keyword>
<keyword evidence="1" id="KW-1133">Transmembrane helix</keyword>
<keyword evidence="1" id="KW-0812">Transmembrane</keyword>
<gene>
    <name evidence="2" type="ORF">P378_00120</name>
</gene>
<sequence length="113" mass="12911">MNNIRQKIRKAVQRKLLKKAVSFLVKKLLLLLAPLIPVLLILLLAIIFAVTLFAAFYGSMPQEQTLTGVKVNDQDQKIYTKAEKLVQEKNVEQTWLNGTHLAFWRTTTVQMSS</sequence>
<protein>
    <submittedName>
        <fullName evidence="2">Uncharacterized protein</fullName>
    </submittedName>
</protein>
<dbReference type="Proteomes" id="UP000222564">
    <property type="component" value="Unassembled WGS sequence"/>
</dbReference>
<feature type="transmembrane region" description="Helical" evidence="1">
    <location>
        <begin position="28"/>
        <end position="57"/>
    </location>
</feature>
<proteinExistence type="predicted"/>
<accession>A0A2C6LMW9</accession>
<dbReference type="EMBL" id="AWQQ01000002">
    <property type="protein sequence ID" value="PHJ39960.1"/>
    <property type="molecule type" value="Genomic_DNA"/>
</dbReference>
<evidence type="ECO:0000313" key="2">
    <source>
        <dbReference type="EMBL" id="PHJ39960.1"/>
    </source>
</evidence>
<name>A0A2C6LMW9_9FIRM</name>